<organism evidence="1 2">
    <name type="scientific">Microbacterium insulae</name>
    <dbReference type="NCBI Taxonomy" id="483014"/>
    <lineage>
        <taxon>Bacteria</taxon>
        <taxon>Bacillati</taxon>
        <taxon>Actinomycetota</taxon>
        <taxon>Actinomycetes</taxon>
        <taxon>Micrococcales</taxon>
        <taxon>Microbacteriaceae</taxon>
        <taxon>Microbacterium</taxon>
    </lineage>
</organism>
<accession>A0ABW3AGI4</accession>
<evidence type="ECO:0000313" key="1">
    <source>
        <dbReference type="EMBL" id="MFD0789856.1"/>
    </source>
</evidence>
<gene>
    <name evidence="1" type="ORF">ACFQ0P_05555</name>
</gene>
<dbReference type="EMBL" id="JBHTII010000001">
    <property type="protein sequence ID" value="MFD0789856.1"/>
    <property type="molecule type" value="Genomic_DNA"/>
</dbReference>
<evidence type="ECO:0000313" key="2">
    <source>
        <dbReference type="Proteomes" id="UP001597055"/>
    </source>
</evidence>
<protein>
    <submittedName>
        <fullName evidence="1">Uncharacterized protein</fullName>
    </submittedName>
</protein>
<proteinExistence type="predicted"/>
<keyword evidence="2" id="KW-1185">Reference proteome</keyword>
<sequence length="183" mass="20661">MPLLPSFGVQPSDRDYVAFATWIDKELDGKVAQARCWWSPNVTASFEFPIATYDHIDFQSAGPVGPFKGKDDLGALRDQPNPLGAWVHFLQSGLNGEALYYAVRDRYRSFAPFRPTAAWNVYTGVWREMRPKGAGVPRPPGPGDGAPLTLDEKIAKYKADYRRGQITDEQLDQLILEAYREFY</sequence>
<comment type="caution">
    <text evidence="1">The sequence shown here is derived from an EMBL/GenBank/DDBJ whole genome shotgun (WGS) entry which is preliminary data.</text>
</comment>
<reference evidence="2" key="1">
    <citation type="journal article" date="2019" name="Int. J. Syst. Evol. Microbiol.">
        <title>The Global Catalogue of Microorganisms (GCM) 10K type strain sequencing project: providing services to taxonomists for standard genome sequencing and annotation.</title>
        <authorList>
            <consortium name="The Broad Institute Genomics Platform"/>
            <consortium name="The Broad Institute Genome Sequencing Center for Infectious Disease"/>
            <person name="Wu L."/>
            <person name="Ma J."/>
        </authorList>
    </citation>
    <scope>NUCLEOTIDE SEQUENCE [LARGE SCALE GENOMIC DNA]</scope>
    <source>
        <strain evidence="2">CCUG 54523</strain>
    </source>
</reference>
<dbReference type="Proteomes" id="UP001597055">
    <property type="component" value="Unassembled WGS sequence"/>
</dbReference>
<dbReference type="RefSeq" id="WP_204981118.1">
    <property type="nucleotide sequence ID" value="NZ_JBHTII010000001.1"/>
</dbReference>
<name>A0ABW3AGI4_9MICO</name>